<comment type="caution">
    <text evidence="1">The sequence shown here is derived from an EMBL/GenBank/DDBJ whole genome shotgun (WGS) entry which is preliminary data.</text>
</comment>
<reference evidence="2" key="1">
    <citation type="journal article" date="2023" name="Front. Plant Sci.">
        <title>Chromosomal-level genome assembly of Melastoma candidum provides insights into trichome evolution.</title>
        <authorList>
            <person name="Zhong Y."/>
            <person name="Wu W."/>
            <person name="Sun C."/>
            <person name="Zou P."/>
            <person name="Liu Y."/>
            <person name="Dai S."/>
            <person name="Zhou R."/>
        </authorList>
    </citation>
    <scope>NUCLEOTIDE SEQUENCE [LARGE SCALE GENOMIC DNA]</scope>
</reference>
<gene>
    <name evidence="1" type="ORF">MLD38_003739</name>
</gene>
<protein>
    <submittedName>
        <fullName evidence="1">Uncharacterized protein</fullName>
    </submittedName>
</protein>
<sequence length="93" mass="10568">MVHGAAVMLVLFFVSCISSRFSDGSTIHQGTEVESKADDVVYDGRHGLDSTEGRFFSFMKKYSKSYPSREKYLHRLGIFTRNLAYAAEHQLLQ</sequence>
<dbReference type="Proteomes" id="UP001057402">
    <property type="component" value="Chromosome 2"/>
</dbReference>
<organism evidence="1 2">
    <name type="scientific">Melastoma candidum</name>
    <dbReference type="NCBI Taxonomy" id="119954"/>
    <lineage>
        <taxon>Eukaryota</taxon>
        <taxon>Viridiplantae</taxon>
        <taxon>Streptophyta</taxon>
        <taxon>Embryophyta</taxon>
        <taxon>Tracheophyta</taxon>
        <taxon>Spermatophyta</taxon>
        <taxon>Magnoliopsida</taxon>
        <taxon>eudicotyledons</taxon>
        <taxon>Gunneridae</taxon>
        <taxon>Pentapetalae</taxon>
        <taxon>rosids</taxon>
        <taxon>malvids</taxon>
        <taxon>Myrtales</taxon>
        <taxon>Melastomataceae</taxon>
        <taxon>Melastomatoideae</taxon>
        <taxon>Melastomateae</taxon>
        <taxon>Melastoma</taxon>
    </lineage>
</organism>
<accession>A0ACB9S6P7</accession>
<evidence type="ECO:0000313" key="2">
    <source>
        <dbReference type="Proteomes" id="UP001057402"/>
    </source>
</evidence>
<evidence type="ECO:0000313" key="1">
    <source>
        <dbReference type="EMBL" id="KAI4385746.1"/>
    </source>
</evidence>
<proteinExistence type="predicted"/>
<dbReference type="EMBL" id="CM042881">
    <property type="protein sequence ID" value="KAI4385746.1"/>
    <property type="molecule type" value="Genomic_DNA"/>
</dbReference>
<name>A0ACB9S6P7_9MYRT</name>
<keyword evidence="2" id="KW-1185">Reference proteome</keyword>